<feature type="non-terminal residue" evidence="2">
    <location>
        <position position="118"/>
    </location>
</feature>
<reference evidence="2" key="1">
    <citation type="journal article" date="2015" name="Nature">
        <title>Complex archaea that bridge the gap between prokaryotes and eukaryotes.</title>
        <authorList>
            <person name="Spang A."/>
            <person name="Saw J.H."/>
            <person name="Jorgensen S.L."/>
            <person name="Zaremba-Niedzwiedzka K."/>
            <person name="Martijn J."/>
            <person name="Lind A.E."/>
            <person name="van Eijk R."/>
            <person name="Schleper C."/>
            <person name="Guy L."/>
            <person name="Ettema T.J."/>
        </authorList>
    </citation>
    <scope>NUCLEOTIDE SEQUENCE</scope>
</reference>
<dbReference type="AlphaFoldDB" id="A0A0F8YSS5"/>
<feature type="compositionally biased region" description="Basic and acidic residues" evidence="1">
    <location>
        <begin position="1"/>
        <end position="18"/>
    </location>
</feature>
<accession>A0A0F8YSS5</accession>
<feature type="region of interest" description="Disordered" evidence="1">
    <location>
        <begin position="1"/>
        <end position="28"/>
    </location>
</feature>
<gene>
    <name evidence="2" type="ORF">LCGC14_3118850</name>
</gene>
<proteinExistence type="predicted"/>
<evidence type="ECO:0000313" key="2">
    <source>
        <dbReference type="EMBL" id="KKK51051.1"/>
    </source>
</evidence>
<comment type="caution">
    <text evidence="2">The sequence shown here is derived from an EMBL/GenBank/DDBJ whole genome shotgun (WGS) entry which is preliminary data.</text>
</comment>
<dbReference type="EMBL" id="LAZR01067704">
    <property type="protein sequence ID" value="KKK51051.1"/>
    <property type="molecule type" value="Genomic_DNA"/>
</dbReference>
<organism evidence="2">
    <name type="scientific">marine sediment metagenome</name>
    <dbReference type="NCBI Taxonomy" id="412755"/>
    <lineage>
        <taxon>unclassified sequences</taxon>
        <taxon>metagenomes</taxon>
        <taxon>ecological metagenomes</taxon>
    </lineage>
</organism>
<sequence length="118" mass="12305">MADQRDNLTSVDDAHDAPDSGNPLKIGGRAQNIIGAEPEEVADNDRVDALYDRQGRIGVTAGSDYKFADINDSSSGDNTIVAAQGAGKRIAVWAILIVSDGTVDVRWEDGAAGTAFTG</sequence>
<protein>
    <submittedName>
        <fullName evidence="2">Uncharacterized protein</fullName>
    </submittedName>
</protein>
<evidence type="ECO:0000256" key="1">
    <source>
        <dbReference type="SAM" id="MobiDB-lite"/>
    </source>
</evidence>
<name>A0A0F8YSS5_9ZZZZ</name>